<dbReference type="InterPro" id="IPR036661">
    <property type="entry name" value="Luciferase-like_sf"/>
</dbReference>
<evidence type="ECO:0000313" key="8">
    <source>
        <dbReference type="Proteomes" id="UP001519345"/>
    </source>
</evidence>
<dbReference type="GO" id="GO:0004497">
    <property type="term" value="F:monooxygenase activity"/>
    <property type="evidence" value="ECO:0007669"/>
    <property type="project" value="UniProtKB-KW"/>
</dbReference>
<organism evidence="7 8">
    <name type="scientific">Virgibacillus natechei</name>
    <dbReference type="NCBI Taxonomy" id="1216297"/>
    <lineage>
        <taxon>Bacteria</taxon>
        <taxon>Bacillati</taxon>
        <taxon>Bacillota</taxon>
        <taxon>Bacilli</taxon>
        <taxon>Bacillales</taxon>
        <taxon>Bacillaceae</taxon>
        <taxon>Virgibacillus</taxon>
    </lineage>
</organism>
<dbReference type="Gene3D" id="3.20.20.30">
    <property type="entry name" value="Luciferase-like domain"/>
    <property type="match status" value="1"/>
</dbReference>
<evidence type="ECO:0000256" key="2">
    <source>
        <dbReference type="ARBA" id="ARBA00022643"/>
    </source>
</evidence>
<keyword evidence="8" id="KW-1185">Reference proteome</keyword>
<dbReference type="NCBIfam" id="TIGR03860">
    <property type="entry name" value="FMN_nitrolo"/>
    <property type="match status" value="1"/>
</dbReference>
<evidence type="ECO:0000256" key="4">
    <source>
        <dbReference type="ARBA" id="ARBA00023033"/>
    </source>
</evidence>
<dbReference type="InterPro" id="IPR011251">
    <property type="entry name" value="Luciferase-like_dom"/>
</dbReference>
<dbReference type="RefSeq" id="WP_209464435.1">
    <property type="nucleotide sequence ID" value="NZ_CP110224.1"/>
</dbReference>
<gene>
    <name evidence="7" type="ORF">J2Z83_003515</name>
</gene>
<reference evidence="7 8" key="1">
    <citation type="submission" date="2021-03" db="EMBL/GenBank/DDBJ databases">
        <title>Genomic Encyclopedia of Type Strains, Phase IV (KMG-IV): sequencing the most valuable type-strain genomes for metagenomic binning, comparative biology and taxonomic classification.</title>
        <authorList>
            <person name="Goeker M."/>
        </authorList>
    </citation>
    <scope>NUCLEOTIDE SEQUENCE [LARGE SCALE GENOMIC DNA]</scope>
    <source>
        <strain evidence="7 8">DSM 25609</strain>
    </source>
</reference>
<keyword evidence="1" id="KW-0285">Flavoprotein</keyword>
<dbReference type="EMBL" id="JAGGKX010000025">
    <property type="protein sequence ID" value="MBP1971376.1"/>
    <property type="molecule type" value="Genomic_DNA"/>
</dbReference>
<protein>
    <submittedName>
        <fullName evidence="7">FMN-dependent oxidoreductase (Nitrilotriacetate monooxygenase family)</fullName>
    </submittedName>
</protein>
<name>A0ABS4IM51_9BACI</name>
<dbReference type="InterPro" id="IPR051260">
    <property type="entry name" value="Diverse_substr_monoxygenases"/>
</dbReference>
<accession>A0ABS4IM51</accession>
<evidence type="ECO:0000259" key="6">
    <source>
        <dbReference type="Pfam" id="PF00296"/>
    </source>
</evidence>
<dbReference type="PIRSF" id="PIRSF000337">
    <property type="entry name" value="NTA_MOA"/>
    <property type="match status" value="1"/>
</dbReference>
<feature type="domain" description="Luciferase-like" evidence="6">
    <location>
        <begin position="35"/>
        <end position="388"/>
    </location>
</feature>
<evidence type="ECO:0000313" key="7">
    <source>
        <dbReference type="EMBL" id="MBP1971376.1"/>
    </source>
</evidence>
<comment type="caution">
    <text evidence="7">The sequence shown here is derived from an EMBL/GenBank/DDBJ whole genome shotgun (WGS) entry which is preliminary data.</text>
</comment>
<dbReference type="InterPro" id="IPR016215">
    <property type="entry name" value="NTA_MOA"/>
</dbReference>
<keyword evidence="2" id="KW-0288">FMN</keyword>
<dbReference type="Pfam" id="PF00296">
    <property type="entry name" value="Bac_luciferase"/>
    <property type="match status" value="1"/>
</dbReference>
<evidence type="ECO:0000256" key="3">
    <source>
        <dbReference type="ARBA" id="ARBA00023002"/>
    </source>
</evidence>
<dbReference type="PANTHER" id="PTHR30011">
    <property type="entry name" value="ALKANESULFONATE MONOOXYGENASE-RELATED"/>
    <property type="match status" value="1"/>
</dbReference>
<sequence length="458" mass="51268">MGNTLSLTAFVMNTASHITHGTWKQPEGQQRDFGQLELWVSLAKKLEEGGFDALFLADVIGLYGDYEGGWDFHVRNGLQIPSNDPVVLASALAANTNRLGLAVTANNYQQPPFSFARQLSTLDQISKGRIAWNIVTGSSDNGFKNLGHDGLVSHDERYDTVDEYVDVLYKLWEGSWDDEALKKDRETGIYSDPEHVHKIHHEGKHYRVEGPHLVSPSPQRTPLLFQAGASTRGKEFAAKHAEAVFIATPNPEVAKALINEMTDIVARNGRAKEDIQFFQGLSFVIGDTEEEAWEKSRQLEEVTDLKMMIAHMGGGMGIDFGEWDLDTPLEDIETEGVRSMFKWVAQGIPDRTPTLADLAAHHTKNTRIVGTPEQIADELAKWLDAGVSGINVMNAFIPSSYTEFIDKVIPVLRERGLVKAHDNTARTLRSRLFGRDKVNERHPAAQYRHYFTKENQFV</sequence>
<comment type="similarity">
    <text evidence="5">Belongs to the NtaA/SnaA/DszA monooxygenase family.</text>
</comment>
<dbReference type="SUPFAM" id="SSF51679">
    <property type="entry name" value="Bacterial luciferase-like"/>
    <property type="match status" value="1"/>
</dbReference>
<evidence type="ECO:0000256" key="5">
    <source>
        <dbReference type="ARBA" id="ARBA00033748"/>
    </source>
</evidence>
<keyword evidence="4 7" id="KW-0503">Monooxygenase</keyword>
<evidence type="ECO:0000256" key="1">
    <source>
        <dbReference type="ARBA" id="ARBA00022630"/>
    </source>
</evidence>
<dbReference type="Proteomes" id="UP001519345">
    <property type="component" value="Unassembled WGS sequence"/>
</dbReference>
<dbReference type="PANTHER" id="PTHR30011:SF16">
    <property type="entry name" value="C2H2 FINGER DOMAIN TRANSCRIPTION FACTOR (EUROFUNG)-RELATED"/>
    <property type="match status" value="1"/>
</dbReference>
<proteinExistence type="inferred from homology"/>
<keyword evidence="3" id="KW-0560">Oxidoreductase</keyword>